<sequence length="83" mass="9862">MVTSMKRIRQSTPLNNLRGLIMPGKKNKKEPIKDYPYFLKKLSSLDRHLLDLQALRADTLLECMTRFGRDKDSIEWELEKLRK</sequence>
<dbReference type="AlphaFoldDB" id="A0A0F9JQF9"/>
<proteinExistence type="predicted"/>
<evidence type="ECO:0000313" key="2">
    <source>
        <dbReference type="EMBL" id="KKM71893.1"/>
    </source>
</evidence>
<evidence type="ECO:0000256" key="1">
    <source>
        <dbReference type="SAM" id="MobiDB-lite"/>
    </source>
</evidence>
<accession>A0A0F9JQF9</accession>
<name>A0A0F9JQF9_9ZZZZ</name>
<reference evidence="2" key="1">
    <citation type="journal article" date="2015" name="Nature">
        <title>Complex archaea that bridge the gap between prokaryotes and eukaryotes.</title>
        <authorList>
            <person name="Spang A."/>
            <person name="Saw J.H."/>
            <person name="Jorgensen S.L."/>
            <person name="Zaremba-Niedzwiedzka K."/>
            <person name="Martijn J."/>
            <person name="Lind A.E."/>
            <person name="van Eijk R."/>
            <person name="Schleper C."/>
            <person name="Guy L."/>
            <person name="Ettema T.J."/>
        </authorList>
    </citation>
    <scope>NUCLEOTIDE SEQUENCE</scope>
</reference>
<protein>
    <submittedName>
        <fullName evidence="2">Uncharacterized protein</fullName>
    </submittedName>
</protein>
<gene>
    <name evidence="2" type="ORF">LCGC14_1426120</name>
</gene>
<comment type="caution">
    <text evidence="2">The sequence shown here is derived from an EMBL/GenBank/DDBJ whole genome shotgun (WGS) entry which is preliminary data.</text>
</comment>
<organism evidence="2">
    <name type="scientific">marine sediment metagenome</name>
    <dbReference type="NCBI Taxonomy" id="412755"/>
    <lineage>
        <taxon>unclassified sequences</taxon>
        <taxon>metagenomes</taxon>
        <taxon>ecological metagenomes</taxon>
    </lineage>
</organism>
<feature type="region of interest" description="Disordered" evidence="1">
    <location>
        <begin position="1"/>
        <end position="29"/>
    </location>
</feature>
<dbReference type="EMBL" id="LAZR01009560">
    <property type="protein sequence ID" value="KKM71893.1"/>
    <property type="molecule type" value="Genomic_DNA"/>
</dbReference>